<protein>
    <submittedName>
        <fullName evidence="3">CPBP family intramembrane metalloprotease</fullName>
    </submittedName>
</protein>
<dbReference type="Pfam" id="PF02517">
    <property type="entry name" value="Rce1-like"/>
    <property type="match status" value="1"/>
</dbReference>
<feature type="transmembrane region" description="Helical" evidence="1">
    <location>
        <begin position="182"/>
        <end position="205"/>
    </location>
</feature>
<feature type="transmembrane region" description="Helical" evidence="1">
    <location>
        <begin position="278"/>
        <end position="301"/>
    </location>
</feature>
<keyword evidence="1" id="KW-0812">Transmembrane</keyword>
<sequence length="321" mass="34215">MSKTLPVDPKSPKRVPWGSVFVYIAISFGLAWLVTLPLWLQDPGDATSISAQLLAQALLVAMMFTPAIATLIVVFVCKRPRTERARFLGLWPLRPVKRVLLFLGIGLLAPIVLVALSVAVAILCGWLTPDFENFSGFAASLGGVEIGMSVQTLVVVQLVLIPFGAILNMIPAFGEELGWRGWLLPSLMPLGTWPALIISGLIWGLWHSPIIMLGHNFGLTDWRGVALMAVGCIVWGVFFGWLRLRSASVWPAVIAHGSLNAAAGTFAIIAAADSPLSLALVNPLGVAGWIAVAVGIVALALTRQFGKVPELAPTKPHSISA</sequence>
<dbReference type="KEGG" id="ldn:H9L06_04680"/>
<dbReference type="GO" id="GO:0080120">
    <property type="term" value="P:CAAX-box protein maturation"/>
    <property type="evidence" value="ECO:0007669"/>
    <property type="project" value="UniProtKB-ARBA"/>
</dbReference>
<dbReference type="InterPro" id="IPR003675">
    <property type="entry name" value="Rce1/LyrA-like_dom"/>
</dbReference>
<dbReference type="EMBL" id="CP060716">
    <property type="protein sequence ID" value="QNN63607.1"/>
    <property type="molecule type" value="Genomic_DNA"/>
</dbReference>
<gene>
    <name evidence="3" type="ORF">H9L06_04680</name>
</gene>
<dbReference type="PANTHER" id="PTHR35797:SF1">
    <property type="entry name" value="PROTEASE"/>
    <property type="match status" value="1"/>
</dbReference>
<keyword evidence="3" id="KW-0645">Protease</keyword>
<evidence type="ECO:0000313" key="3">
    <source>
        <dbReference type="EMBL" id="QNN63607.1"/>
    </source>
</evidence>
<evidence type="ECO:0000259" key="2">
    <source>
        <dbReference type="Pfam" id="PF02517"/>
    </source>
</evidence>
<proteinExistence type="predicted"/>
<dbReference type="Proteomes" id="UP000515934">
    <property type="component" value="Chromosome"/>
</dbReference>
<dbReference type="GO" id="GO:0008237">
    <property type="term" value="F:metallopeptidase activity"/>
    <property type="evidence" value="ECO:0007669"/>
    <property type="project" value="UniProtKB-KW"/>
</dbReference>
<feature type="transmembrane region" description="Helical" evidence="1">
    <location>
        <begin position="53"/>
        <end position="78"/>
    </location>
</feature>
<dbReference type="RefSeq" id="WP_187556071.1">
    <property type="nucleotide sequence ID" value="NZ_CP060716.1"/>
</dbReference>
<evidence type="ECO:0000256" key="1">
    <source>
        <dbReference type="SAM" id="Phobius"/>
    </source>
</evidence>
<feature type="domain" description="CAAX prenyl protease 2/Lysostaphin resistance protein A-like" evidence="2">
    <location>
        <begin position="160"/>
        <end position="261"/>
    </location>
</feature>
<keyword evidence="4" id="KW-1185">Reference proteome</keyword>
<organism evidence="3 4">
    <name type="scientific">Leucobacter denitrificans</name>
    <dbReference type="NCBI Taxonomy" id="683042"/>
    <lineage>
        <taxon>Bacteria</taxon>
        <taxon>Bacillati</taxon>
        <taxon>Actinomycetota</taxon>
        <taxon>Actinomycetes</taxon>
        <taxon>Micrococcales</taxon>
        <taxon>Microbacteriaceae</taxon>
        <taxon>Leucobacter</taxon>
    </lineage>
</organism>
<accession>A0A7G9S6Y2</accession>
<feature type="transmembrane region" description="Helical" evidence="1">
    <location>
        <begin position="99"/>
        <end position="128"/>
    </location>
</feature>
<feature type="transmembrane region" description="Helical" evidence="1">
    <location>
        <begin position="148"/>
        <end position="170"/>
    </location>
</feature>
<keyword evidence="1" id="KW-1133">Transmembrane helix</keyword>
<dbReference type="InterPro" id="IPR042150">
    <property type="entry name" value="MmRce1-like"/>
</dbReference>
<dbReference type="AlphaFoldDB" id="A0A7G9S6Y2"/>
<feature type="transmembrane region" description="Helical" evidence="1">
    <location>
        <begin position="249"/>
        <end position="272"/>
    </location>
</feature>
<keyword evidence="3" id="KW-0482">Metalloprotease</keyword>
<keyword evidence="3" id="KW-0378">Hydrolase</keyword>
<feature type="transmembrane region" description="Helical" evidence="1">
    <location>
        <begin position="225"/>
        <end position="242"/>
    </location>
</feature>
<dbReference type="GO" id="GO:0006508">
    <property type="term" value="P:proteolysis"/>
    <property type="evidence" value="ECO:0007669"/>
    <property type="project" value="UniProtKB-KW"/>
</dbReference>
<evidence type="ECO:0000313" key="4">
    <source>
        <dbReference type="Proteomes" id="UP000515934"/>
    </source>
</evidence>
<dbReference type="GO" id="GO:0004175">
    <property type="term" value="F:endopeptidase activity"/>
    <property type="evidence" value="ECO:0007669"/>
    <property type="project" value="UniProtKB-ARBA"/>
</dbReference>
<name>A0A7G9S6Y2_9MICO</name>
<dbReference type="PANTHER" id="PTHR35797">
    <property type="entry name" value="PROTEASE-RELATED"/>
    <property type="match status" value="1"/>
</dbReference>
<keyword evidence="1" id="KW-0472">Membrane</keyword>
<feature type="transmembrane region" description="Helical" evidence="1">
    <location>
        <begin position="20"/>
        <end position="41"/>
    </location>
</feature>
<reference evidence="3 4" key="1">
    <citation type="submission" date="2020-08" db="EMBL/GenBank/DDBJ databases">
        <title>Genome sequence of Leucobacter denitrificans KACC 14055T.</title>
        <authorList>
            <person name="Hyun D.-W."/>
            <person name="Bae J.-W."/>
        </authorList>
    </citation>
    <scope>NUCLEOTIDE SEQUENCE [LARGE SCALE GENOMIC DNA]</scope>
    <source>
        <strain evidence="3 4">KACC 14055</strain>
    </source>
</reference>